<gene>
    <name evidence="1" type="ORF">F9L07_19900</name>
</gene>
<evidence type="ECO:0000313" key="1">
    <source>
        <dbReference type="EMBL" id="KAB2809306.1"/>
    </source>
</evidence>
<organism evidence="1 2">
    <name type="scientific">Nocardioides simplex</name>
    <name type="common">Arthrobacter simplex</name>
    <dbReference type="NCBI Taxonomy" id="2045"/>
    <lineage>
        <taxon>Bacteria</taxon>
        <taxon>Bacillati</taxon>
        <taxon>Actinomycetota</taxon>
        <taxon>Actinomycetes</taxon>
        <taxon>Propionibacteriales</taxon>
        <taxon>Nocardioidaceae</taxon>
        <taxon>Pimelobacter</taxon>
    </lineage>
</organism>
<dbReference type="Proteomes" id="UP000449906">
    <property type="component" value="Unassembled WGS sequence"/>
</dbReference>
<comment type="caution">
    <text evidence="1">The sequence shown here is derived from an EMBL/GenBank/DDBJ whole genome shotgun (WGS) entry which is preliminary data.</text>
</comment>
<reference evidence="1 2" key="1">
    <citation type="submission" date="2019-09" db="EMBL/GenBank/DDBJ databases">
        <title>Pimelobacter sp. isolated from Paulinella.</title>
        <authorList>
            <person name="Jeong S.E."/>
        </authorList>
    </citation>
    <scope>NUCLEOTIDE SEQUENCE [LARGE SCALE GENOMIC DNA]</scope>
    <source>
        <strain evidence="1 2">Pch-N</strain>
    </source>
</reference>
<protein>
    <submittedName>
        <fullName evidence="1">Uncharacterized protein</fullName>
    </submittedName>
</protein>
<evidence type="ECO:0000313" key="2">
    <source>
        <dbReference type="Proteomes" id="UP000449906"/>
    </source>
</evidence>
<dbReference type="AlphaFoldDB" id="A0A7J5DW72"/>
<sequence>MGFRNAFNGIPPSSITGELLADGTIAGSKLQADAIDGMTITGAHIRTAASGLRWEMDSVHANELRGYTGDAAELEPGSLRIFRQEPTAPWEKGYSQVTLSTPVVGITGSAPTLWLVSPDQPTSPAAGDDWATLAASSIYLVGGNGDNEDGYVEVGEAGTKLGTGGSYFVRGVRFGGPTSLTFNASGEATLTHGLTGNAPVFVGLSHDAGGTIISLAPKAGTVGTAGTLVVQARKNDGTAYVGGLSAVRWLVVG</sequence>
<name>A0A7J5DW72_NOCSI</name>
<dbReference type="RefSeq" id="WP_151581510.1">
    <property type="nucleotide sequence ID" value="NZ_WBVM01000002.1"/>
</dbReference>
<proteinExistence type="predicted"/>
<dbReference type="EMBL" id="WBVM01000002">
    <property type="protein sequence ID" value="KAB2809306.1"/>
    <property type="molecule type" value="Genomic_DNA"/>
</dbReference>
<accession>A0A7J5DW72</accession>